<keyword evidence="8" id="KW-1185">Reference proteome</keyword>
<dbReference type="PROSITE" id="PS50089">
    <property type="entry name" value="ZF_RING_2"/>
    <property type="match status" value="1"/>
</dbReference>
<dbReference type="FunFam" id="3.30.40.10:FF:000594">
    <property type="entry name" value="RING/U-box superfamily protein"/>
    <property type="match status" value="1"/>
</dbReference>
<dbReference type="PANTHER" id="PTHR45931:SF25">
    <property type="entry name" value="E3 UBIQUITIN-PROTEIN LIGASE RLIM-LIKE ISOFORM X1"/>
    <property type="match status" value="1"/>
</dbReference>
<dbReference type="InterPro" id="IPR011016">
    <property type="entry name" value="Znf_RING-CH"/>
</dbReference>
<dbReference type="AlphaFoldDB" id="A0A9Q1KXE2"/>
<dbReference type="SMART" id="SM00744">
    <property type="entry name" value="RINGv"/>
    <property type="match status" value="1"/>
</dbReference>
<dbReference type="OrthoDB" id="8062037at2759"/>
<evidence type="ECO:0000313" key="7">
    <source>
        <dbReference type="EMBL" id="KAJ8450648.1"/>
    </source>
</evidence>
<evidence type="ECO:0000256" key="3">
    <source>
        <dbReference type="ARBA" id="ARBA00022833"/>
    </source>
</evidence>
<evidence type="ECO:0000256" key="4">
    <source>
        <dbReference type="PROSITE-ProRule" id="PRU00175"/>
    </source>
</evidence>
<keyword evidence="1" id="KW-0479">Metal-binding</keyword>
<organism evidence="7 8">
    <name type="scientific">Carnegiea gigantea</name>
    <dbReference type="NCBI Taxonomy" id="171969"/>
    <lineage>
        <taxon>Eukaryota</taxon>
        <taxon>Viridiplantae</taxon>
        <taxon>Streptophyta</taxon>
        <taxon>Embryophyta</taxon>
        <taxon>Tracheophyta</taxon>
        <taxon>Spermatophyta</taxon>
        <taxon>Magnoliopsida</taxon>
        <taxon>eudicotyledons</taxon>
        <taxon>Gunneridae</taxon>
        <taxon>Pentapetalae</taxon>
        <taxon>Caryophyllales</taxon>
        <taxon>Cactineae</taxon>
        <taxon>Cactaceae</taxon>
        <taxon>Cactoideae</taxon>
        <taxon>Echinocereeae</taxon>
        <taxon>Carnegiea</taxon>
    </lineage>
</organism>
<dbReference type="InterPro" id="IPR051834">
    <property type="entry name" value="RING_finger_E3_ligase"/>
</dbReference>
<dbReference type="Gene3D" id="3.30.40.10">
    <property type="entry name" value="Zinc/RING finger domain, C3HC4 (zinc finger)"/>
    <property type="match status" value="1"/>
</dbReference>
<dbReference type="Proteomes" id="UP001153076">
    <property type="component" value="Unassembled WGS sequence"/>
</dbReference>
<evidence type="ECO:0000256" key="5">
    <source>
        <dbReference type="SAM" id="MobiDB-lite"/>
    </source>
</evidence>
<dbReference type="GO" id="GO:0006511">
    <property type="term" value="P:ubiquitin-dependent protein catabolic process"/>
    <property type="evidence" value="ECO:0007669"/>
    <property type="project" value="TreeGrafter"/>
</dbReference>
<feature type="region of interest" description="Disordered" evidence="5">
    <location>
        <begin position="1"/>
        <end position="24"/>
    </location>
</feature>
<keyword evidence="2 4" id="KW-0863">Zinc-finger</keyword>
<dbReference type="PANTHER" id="PTHR45931">
    <property type="entry name" value="SI:CH211-59O9.10"/>
    <property type="match status" value="1"/>
</dbReference>
<evidence type="ECO:0000259" key="6">
    <source>
        <dbReference type="PROSITE" id="PS50089"/>
    </source>
</evidence>
<sequence>MEDQKNPASRRPPKSGAHDNVHSMNANQILVIPDTPDRVSKQHKNIGKGLVPIYAASSSKNSVIADKSILDKPGQLLRDGGQNSAVQYRHSGNFGGVAQTQVVDRFVDPSSFFKNASASRTVEDKVVKDAGRHHFNQQHKEGGRVSRSGFSGVRHHHNGTSGLFFVERGELAKSSDIAARKELGVQKTNSVCHLADDGRHTAEDSFKSAGNDSKGKAKIGYDKPINSDADITEGHDNISHVAAEHNLHNCVSRPLQSTRSPSTTRRIMLVRNGCISPHNTAKVKQAAESSVNDHAAVKNVVSSGSHHVIDVDEVVAKERAATRAKGKGVLVHPCLPNSHEDRRGDAGCLADERGKRKFQETECAVGQGNTSILNNTLLGKCLSSESVAVLNGGLFRTPSTSTKRQKKHESDSCNLQKKAEVICLSSCGESSMSNSRIDHGSRSQRAMGSPIVIGEMSPEVRESESQSEARALQLQADEMLAHELQEQLYNEILEAPNGEAISPLIWEQPQQQVDNVQHASRGHHSNAPRAIPAIHMRRQSQSQSLRSRLLRRGPQARLPTSNVARLRSRIHRHSLGRLGRRNTLFPSDMDLEMRMGLLEALEAVVNDDIRMVTQLLDSDREFNENDYEMLLALDENNHQHLGASVAQIGNLPESVVQNDCSEACSICLETPAIGDTIRHLPCLHKFHKDCIDPWLRRKRSCPVCKSDV</sequence>
<dbReference type="GO" id="GO:0061630">
    <property type="term" value="F:ubiquitin protein ligase activity"/>
    <property type="evidence" value="ECO:0007669"/>
    <property type="project" value="TreeGrafter"/>
</dbReference>
<accession>A0A9Q1KXE2</accession>
<keyword evidence="3" id="KW-0862">Zinc</keyword>
<evidence type="ECO:0000313" key="8">
    <source>
        <dbReference type="Proteomes" id="UP001153076"/>
    </source>
</evidence>
<dbReference type="InterPro" id="IPR013083">
    <property type="entry name" value="Znf_RING/FYVE/PHD"/>
</dbReference>
<feature type="domain" description="RING-type" evidence="6">
    <location>
        <begin position="664"/>
        <end position="705"/>
    </location>
</feature>
<name>A0A9Q1KXE2_9CARY</name>
<dbReference type="CDD" id="cd16454">
    <property type="entry name" value="RING-H2_PA-TM-RING"/>
    <property type="match status" value="1"/>
</dbReference>
<dbReference type="EMBL" id="JAKOGI010000014">
    <property type="protein sequence ID" value="KAJ8450648.1"/>
    <property type="molecule type" value="Genomic_DNA"/>
</dbReference>
<dbReference type="SMART" id="SM00184">
    <property type="entry name" value="RING"/>
    <property type="match status" value="1"/>
</dbReference>
<gene>
    <name evidence="7" type="ORF">Cgig2_020285</name>
</gene>
<dbReference type="GO" id="GO:0005634">
    <property type="term" value="C:nucleus"/>
    <property type="evidence" value="ECO:0007669"/>
    <property type="project" value="TreeGrafter"/>
</dbReference>
<reference evidence="7" key="1">
    <citation type="submission" date="2022-04" db="EMBL/GenBank/DDBJ databases">
        <title>Carnegiea gigantea Genome sequencing and assembly v2.</title>
        <authorList>
            <person name="Copetti D."/>
            <person name="Sanderson M.J."/>
            <person name="Burquez A."/>
            <person name="Wojciechowski M.F."/>
        </authorList>
    </citation>
    <scope>NUCLEOTIDE SEQUENCE</scope>
    <source>
        <strain evidence="7">SGP5-SGP5p</strain>
        <tissue evidence="7">Aerial part</tissue>
    </source>
</reference>
<dbReference type="SUPFAM" id="SSF57850">
    <property type="entry name" value="RING/U-box"/>
    <property type="match status" value="1"/>
</dbReference>
<dbReference type="InterPro" id="IPR001841">
    <property type="entry name" value="Znf_RING"/>
</dbReference>
<comment type="caution">
    <text evidence="7">The sequence shown here is derived from an EMBL/GenBank/DDBJ whole genome shotgun (WGS) entry which is preliminary data.</text>
</comment>
<dbReference type="GO" id="GO:0008270">
    <property type="term" value="F:zinc ion binding"/>
    <property type="evidence" value="ECO:0007669"/>
    <property type="project" value="UniProtKB-KW"/>
</dbReference>
<protein>
    <recommendedName>
        <fullName evidence="6">RING-type domain-containing protein</fullName>
    </recommendedName>
</protein>
<dbReference type="Pfam" id="PF13639">
    <property type="entry name" value="zf-RING_2"/>
    <property type="match status" value="1"/>
</dbReference>
<evidence type="ECO:0000256" key="1">
    <source>
        <dbReference type="ARBA" id="ARBA00022723"/>
    </source>
</evidence>
<proteinExistence type="predicted"/>
<evidence type="ECO:0000256" key="2">
    <source>
        <dbReference type="ARBA" id="ARBA00022771"/>
    </source>
</evidence>